<dbReference type="Gene3D" id="1.20.5.340">
    <property type="match status" value="1"/>
</dbReference>
<accession>A0A226D9R8</accession>
<protein>
    <submittedName>
        <fullName evidence="3">Myosin-4</fullName>
    </submittedName>
</protein>
<gene>
    <name evidence="3" type="ORF">Fcan01_22779</name>
</gene>
<organism evidence="3 4">
    <name type="scientific">Folsomia candida</name>
    <name type="common">Springtail</name>
    <dbReference type="NCBI Taxonomy" id="158441"/>
    <lineage>
        <taxon>Eukaryota</taxon>
        <taxon>Metazoa</taxon>
        <taxon>Ecdysozoa</taxon>
        <taxon>Arthropoda</taxon>
        <taxon>Hexapoda</taxon>
        <taxon>Collembola</taxon>
        <taxon>Entomobryomorpha</taxon>
        <taxon>Isotomoidea</taxon>
        <taxon>Isotomidae</taxon>
        <taxon>Proisotominae</taxon>
        <taxon>Folsomia</taxon>
    </lineage>
</organism>
<proteinExistence type="predicted"/>
<comment type="caution">
    <text evidence="3">The sequence shown here is derived from an EMBL/GenBank/DDBJ whole genome shotgun (WGS) entry which is preliminary data.</text>
</comment>
<dbReference type="EMBL" id="LNIX01000026">
    <property type="protein sequence ID" value="OXA42292.1"/>
    <property type="molecule type" value="Genomic_DNA"/>
</dbReference>
<keyword evidence="4" id="KW-1185">Reference proteome</keyword>
<evidence type="ECO:0000256" key="1">
    <source>
        <dbReference type="SAM" id="Coils"/>
    </source>
</evidence>
<dbReference type="Proteomes" id="UP000198287">
    <property type="component" value="Unassembled WGS sequence"/>
</dbReference>
<evidence type="ECO:0000313" key="4">
    <source>
        <dbReference type="Proteomes" id="UP000198287"/>
    </source>
</evidence>
<keyword evidence="1" id="KW-0175">Coiled coil</keyword>
<sequence>MWGGFATFYLNAIASSLLSISVTNLKLLPRSLVGGFNPPNPDSVQKEINALKKEIDDLEKKIAQIDPTGDVDKVEAEMALVQDEISQLTTKMDNLIQAAEGTFKTEIKMLLSSIQTITASAYKLKMTVANLEKDLEDYKITNIMHEIVRGPDSGTAYLFEQGSFKAKRSTVMSSIISLAYVEVLKDNTFILKIMKFLGLLEEIHKFDGCRNLYHSIVLNNHLYNKPQPFLVADMLSYILLMDDGEAANKASEFLNNVVSPILGAIASIENVDYNPMCYVLVDSSNDIPCTVVAQDVGYAFLDPDKDNGNFPFEFDSNYDDPYSIGDECAVAAGYSATHDPQSKAHFCFKLLPGGRLDRRYILDSDYVPPADWNNADSGFGVVKCSLITKPQTLTQNGYWFIYGEVMFCTSDPQGD</sequence>
<reference evidence="3 4" key="1">
    <citation type="submission" date="2015-12" db="EMBL/GenBank/DDBJ databases">
        <title>The genome of Folsomia candida.</title>
        <authorList>
            <person name="Faddeeva A."/>
            <person name="Derks M.F."/>
            <person name="Anvar Y."/>
            <person name="Smit S."/>
            <person name="Van Straalen N."/>
            <person name="Roelofs D."/>
        </authorList>
    </citation>
    <scope>NUCLEOTIDE SEQUENCE [LARGE SCALE GENOMIC DNA]</scope>
    <source>
        <strain evidence="3 4">VU population</strain>
        <tissue evidence="3">Whole body</tissue>
    </source>
</reference>
<feature type="signal peptide" evidence="2">
    <location>
        <begin position="1"/>
        <end position="19"/>
    </location>
</feature>
<dbReference type="AlphaFoldDB" id="A0A226D9R8"/>
<feature type="coiled-coil region" evidence="1">
    <location>
        <begin position="41"/>
        <end position="98"/>
    </location>
</feature>
<feature type="chain" id="PRO_5012646509" evidence="2">
    <location>
        <begin position="20"/>
        <end position="415"/>
    </location>
</feature>
<name>A0A226D9R8_FOLCA</name>
<evidence type="ECO:0000313" key="3">
    <source>
        <dbReference type="EMBL" id="OXA42292.1"/>
    </source>
</evidence>
<evidence type="ECO:0000256" key="2">
    <source>
        <dbReference type="SAM" id="SignalP"/>
    </source>
</evidence>
<dbReference type="OrthoDB" id="4159526at2759"/>
<keyword evidence="2" id="KW-0732">Signal</keyword>